<keyword evidence="1" id="KW-1133">Transmembrane helix</keyword>
<dbReference type="STRING" id="146817.SAMN04488502_104189"/>
<feature type="transmembrane region" description="Helical" evidence="1">
    <location>
        <begin position="32"/>
        <end position="51"/>
    </location>
</feature>
<evidence type="ECO:0000256" key="1">
    <source>
        <dbReference type="SAM" id="Phobius"/>
    </source>
</evidence>
<evidence type="ECO:0000313" key="3">
    <source>
        <dbReference type="Proteomes" id="UP000214880"/>
    </source>
</evidence>
<feature type="transmembrane region" description="Helical" evidence="1">
    <location>
        <begin position="71"/>
        <end position="87"/>
    </location>
</feature>
<dbReference type="Proteomes" id="UP000214880">
    <property type="component" value="Unassembled WGS sequence"/>
</dbReference>
<dbReference type="InterPro" id="IPR048147">
    <property type="entry name" value="CBO0543-like"/>
</dbReference>
<organism evidence="2 3">
    <name type="scientific">Dendrosporobacter quercicolus</name>
    <dbReference type="NCBI Taxonomy" id="146817"/>
    <lineage>
        <taxon>Bacteria</taxon>
        <taxon>Bacillati</taxon>
        <taxon>Bacillota</taxon>
        <taxon>Negativicutes</taxon>
        <taxon>Selenomonadales</taxon>
        <taxon>Sporomusaceae</taxon>
        <taxon>Dendrosporobacter</taxon>
    </lineage>
</organism>
<feature type="transmembrane region" description="Helical" evidence="1">
    <location>
        <begin position="6"/>
        <end position="25"/>
    </location>
</feature>
<keyword evidence="1" id="KW-0812">Transmembrane</keyword>
<sequence length="165" mass="19326">MNPDAENIICLIAAFTTLLIAVFAIDWRNFREWIVVFLFQGELNLILGSLVVESNLLEYPVRLWPKLYDTSMLFEFWVLPVLCLVYNQTVDHRKFRTKLCYAVLFSTAVTIIEYLLEANTNLINYITWSWQITFITVSLAFLLSHAFLIFYRRGCQYFSRGKNAG</sequence>
<dbReference type="AlphaFoldDB" id="A0A1G9T1V1"/>
<reference evidence="2 3" key="1">
    <citation type="submission" date="2016-10" db="EMBL/GenBank/DDBJ databases">
        <authorList>
            <person name="de Groot N.N."/>
        </authorList>
    </citation>
    <scope>NUCLEOTIDE SEQUENCE [LARGE SCALE GENOMIC DNA]</scope>
    <source>
        <strain evidence="2 3">DSM 1736</strain>
    </source>
</reference>
<feature type="transmembrane region" description="Helical" evidence="1">
    <location>
        <begin position="128"/>
        <end position="151"/>
    </location>
</feature>
<dbReference type="EMBL" id="FNHB01000004">
    <property type="protein sequence ID" value="SDM41714.1"/>
    <property type="molecule type" value="Genomic_DNA"/>
</dbReference>
<keyword evidence="3" id="KW-1185">Reference proteome</keyword>
<evidence type="ECO:0008006" key="4">
    <source>
        <dbReference type="Google" id="ProtNLM"/>
    </source>
</evidence>
<feature type="transmembrane region" description="Helical" evidence="1">
    <location>
        <begin position="99"/>
        <end position="116"/>
    </location>
</feature>
<accession>A0A1G9T1V1</accession>
<dbReference type="RefSeq" id="WP_092072422.1">
    <property type="nucleotide sequence ID" value="NZ_FNHB01000004.1"/>
</dbReference>
<name>A0A1G9T1V1_9FIRM</name>
<proteinExistence type="predicted"/>
<keyword evidence="1" id="KW-0472">Membrane</keyword>
<dbReference type="NCBIfam" id="NF041644">
    <property type="entry name" value="CBO0543_fam"/>
    <property type="match status" value="1"/>
</dbReference>
<evidence type="ECO:0000313" key="2">
    <source>
        <dbReference type="EMBL" id="SDM41714.1"/>
    </source>
</evidence>
<gene>
    <name evidence="2" type="ORF">SAMN04488502_104189</name>
</gene>
<dbReference type="OrthoDB" id="1683460at2"/>
<protein>
    <recommendedName>
        <fullName evidence="4">KinB signaling pathway activation protein</fullName>
    </recommendedName>
</protein>